<accession>A0AAD5NYD9</accession>
<comment type="similarity">
    <text evidence="3 8">Belongs to the class I fructose-bisphosphate aldolase family.</text>
</comment>
<keyword evidence="6 8" id="KW-0456">Lyase</keyword>
<keyword evidence="10" id="KW-1185">Reference proteome</keyword>
<dbReference type="GO" id="GO:0004332">
    <property type="term" value="F:fructose-bisphosphate aldolase activity"/>
    <property type="evidence" value="ECO:0007669"/>
    <property type="project" value="UniProtKB-EC"/>
</dbReference>
<dbReference type="EC" id="4.1.2.13" evidence="4 8"/>
<comment type="catalytic activity">
    <reaction evidence="1 8">
        <text>beta-D-fructose 1,6-bisphosphate = D-glyceraldehyde 3-phosphate + dihydroxyacetone phosphate</text>
        <dbReference type="Rhea" id="RHEA:14729"/>
        <dbReference type="ChEBI" id="CHEBI:32966"/>
        <dbReference type="ChEBI" id="CHEBI:57642"/>
        <dbReference type="ChEBI" id="CHEBI:59776"/>
        <dbReference type="EC" id="4.1.2.13"/>
    </reaction>
</comment>
<evidence type="ECO:0000256" key="2">
    <source>
        <dbReference type="ARBA" id="ARBA00004714"/>
    </source>
</evidence>
<dbReference type="Pfam" id="PF00274">
    <property type="entry name" value="Glycolytic"/>
    <property type="match status" value="2"/>
</dbReference>
<dbReference type="InterPro" id="IPR012337">
    <property type="entry name" value="RNaseH-like_sf"/>
</dbReference>
<evidence type="ECO:0000256" key="8">
    <source>
        <dbReference type="RuleBase" id="RU003994"/>
    </source>
</evidence>
<protein>
    <recommendedName>
        <fullName evidence="4 8">Fructose-bisphosphate aldolase</fullName>
        <ecNumber evidence="4 8">4.1.2.13</ecNumber>
    </recommendedName>
</protein>
<dbReference type="AlphaFoldDB" id="A0AAD5NYD9"/>
<dbReference type="PROSITE" id="PS00158">
    <property type="entry name" value="ALDOLASE_CLASS_I"/>
    <property type="match status" value="1"/>
</dbReference>
<evidence type="ECO:0000256" key="7">
    <source>
        <dbReference type="ARBA" id="ARBA00023270"/>
    </source>
</evidence>
<dbReference type="Gene3D" id="3.30.420.10">
    <property type="entry name" value="Ribonuclease H-like superfamily/Ribonuclease H"/>
    <property type="match status" value="1"/>
</dbReference>
<dbReference type="SUPFAM" id="SSF51569">
    <property type="entry name" value="Aldolase"/>
    <property type="match status" value="1"/>
</dbReference>
<comment type="caution">
    <text evidence="9">The sequence shown here is derived from an EMBL/GenBank/DDBJ whole genome shotgun (WGS) entry which is preliminary data.</text>
</comment>
<dbReference type="InterPro" id="IPR000741">
    <property type="entry name" value="FBA_I"/>
</dbReference>
<reference evidence="9" key="2">
    <citation type="submission" date="2023-02" db="EMBL/GenBank/DDBJ databases">
        <authorList>
            <person name="Swenson N.G."/>
            <person name="Wegrzyn J.L."/>
            <person name="Mcevoy S.L."/>
        </authorList>
    </citation>
    <scope>NUCLEOTIDE SEQUENCE</scope>
    <source>
        <strain evidence="9">91603</strain>
        <tissue evidence="9">Leaf</tissue>
    </source>
</reference>
<keyword evidence="7" id="KW-0704">Schiff base</keyword>
<dbReference type="InterPro" id="IPR036397">
    <property type="entry name" value="RNaseH_sf"/>
</dbReference>
<dbReference type="InterPro" id="IPR013785">
    <property type="entry name" value="Aldolase_TIM"/>
</dbReference>
<sequence length="254" mass="27644">MEGKSENAKQVWRAIRVWIKLLGDNICSVRNLSERGRAILKSFQLQCPINVSRPGKIVKWSRPPVGWIKLNCDGSCRGNPGNTGGGGIIRDSNGMVKRAISTHYRDGTNNGSELKASVDVDKGTVELAGTIGNSLGARCQQYYKAGARFAKWHTVLKIGPKSQRAIRIVYPAKCTGIGSLCYHLSGEWAAVYKALKVQHVLLEGTLLKPNMVTPGSDSPKHFARLFHSGARDCVLVGGESEEEATVNLDAMNKL</sequence>
<evidence type="ECO:0000256" key="5">
    <source>
        <dbReference type="ARBA" id="ARBA00023152"/>
    </source>
</evidence>
<gene>
    <name evidence="9" type="ORF">LWI28_025023</name>
</gene>
<dbReference type="GO" id="GO:0003676">
    <property type="term" value="F:nucleic acid binding"/>
    <property type="evidence" value="ECO:0007669"/>
    <property type="project" value="InterPro"/>
</dbReference>
<name>A0AAD5NYD9_ACENE</name>
<dbReference type="Proteomes" id="UP001064489">
    <property type="component" value="Chromosome 3"/>
</dbReference>
<reference evidence="9" key="1">
    <citation type="journal article" date="2022" name="Plant J.">
        <title>Strategies of tolerance reflected in two North American maple genomes.</title>
        <authorList>
            <person name="McEvoy S.L."/>
            <person name="Sezen U.U."/>
            <person name="Trouern-Trend A."/>
            <person name="McMahon S.M."/>
            <person name="Schaberg P.G."/>
            <person name="Yang J."/>
            <person name="Wegrzyn J.L."/>
            <person name="Swenson N.G."/>
        </authorList>
    </citation>
    <scope>NUCLEOTIDE SEQUENCE</scope>
    <source>
        <strain evidence="9">91603</strain>
    </source>
</reference>
<evidence type="ECO:0000313" key="9">
    <source>
        <dbReference type="EMBL" id="KAI9187159.1"/>
    </source>
</evidence>
<organism evidence="9 10">
    <name type="scientific">Acer negundo</name>
    <name type="common">Box elder</name>
    <dbReference type="NCBI Taxonomy" id="4023"/>
    <lineage>
        <taxon>Eukaryota</taxon>
        <taxon>Viridiplantae</taxon>
        <taxon>Streptophyta</taxon>
        <taxon>Embryophyta</taxon>
        <taxon>Tracheophyta</taxon>
        <taxon>Spermatophyta</taxon>
        <taxon>Magnoliopsida</taxon>
        <taxon>eudicotyledons</taxon>
        <taxon>Gunneridae</taxon>
        <taxon>Pentapetalae</taxon>
        <taxon>rosids</taxon>
        <taxon>malvids</taxon>
        <taxon>Sapindales</taxon>
        <taxon>Sapindaceae</taxon>
        <taxon>Hippocastanoideae</taxon>
        <taxon>Acereae</taxon>
        <taxon>Acer</taxon>
    </lineage>
</organism>
<dbReference type="GO" id="GO:0006096">
    <property type="term" value="P:glycolytic process"/>
    <property type="evidence" value="ECO:0007669"/>
    <property type="project" value="UniProtKB-KW"/>
</dbReference>
<comment type="pathway">
    <text evidence="2">Carbohydrate degradation; glycolysis; D-glyceraldehyde 3-phosphate and glycerone phosphate from D-glucose: step 4/4.</text>
</comment>
<keyword evidence="5 8" id="KW-0324">Glycolysis</keyword>
<evidence type="ECO:0000256" key="3">
    <source>
        <dbReference type="ARBA" id="ARBA00010387"/>
    </source>
</evidence>
<evidence type="ECO:0000256" key="6">
    <source>
        <dbReference type="ARBA" id="ARBA00023239"/>
    </source>
</evidence>
<dbReference type="EMBL" id="JAJSOW010000100">
    <property type="protein sequence ID" value="KAI9187159.1"/>
    <property type="molecule type" value="Genomic_DNA"/>
</dbReference>
<dbReference type="InterPro" id="IPR029768">
    <property type="entry name" value="Aldolase_I_AS"/>
</dbReference>
<evidence type="ECO:0000256" key="1">
    <source>
        <dbReference type="ARBA" id="ARBA00000441"/>
    </source>
</evidence>
<evidence type="ECO:0000256" key="4">
    <source>
        <dbReference type="ARBA" id="ARBA00013068"/>
    </source>
</evidence>
<dbReference type="PANTHER" id="PTHR11627">
    <property type="entry name" value="FRUCTOSE-BISPHOSPHATE ALDOLASE"/>
    <property type="match status" value="1"/>
</dbReference>
<evidence type="ECO:0000313" key="10">
    <source>
        <dbReference type="Proteomes" id="UP001064489"/>
    </source>
</evidence>
<proteinExistence type="inferred from homology"/>
<dbReference type="Gene3D" id="3.20.20.70">
    <property type="entry name" value="Aldolase class I"/>
    <property type="match status" value="2"/>
</dbReference>
<dbReference type="SUPFAM" id="SSF53098">
    <property type="entry name" value="Ribonuclease H-like"/>
    <property type="match status" value="1"/>
</dbReference>